<reference evidence="5 6" key="1">
    <citation type="submission" date="2019-02" db="EMBL/GenBank/DDBJ databases">
        <title>Genome sequencing of the rare red list fungi Bondarzewia mesenterica.</title>
        <authorList>
            <person name="Buettner E."/>
            <person name="Kellner H."/>
        </authorList>
    </citation>
    <scope>NUCLEOTIDE SEQUENCE [LARGE SCALE GENOMIC DNA]</scope>
    <source>
        <strain evidence="5 6">DSM 108281</strain>
    </source>
</reference>
<dbReference type="GO" id="GO:0016887">
    <property type="term" value="F:ATP hydrolysis activity"/>
    <property type="evidence" value="ECO:0007669"/>
    <property type="project" value="RHEA"/>
</dbReference>
<keyword evidence="1" id="KW-0347">Helicase</keyword>
<feature type="domain" description="DNA helicase Pif1-like DEAD-box helicase" evidence="2">
    <location>
        <begin position="483"/>
        <end position="692"/>
    </location>
</feature>
<dbReference type="PANTHER" id="PTHR10492:SF57">
    <property type="entry name" value="ATP-DEPENDENT DNA HELICASE"/>
    <property type="match status" value="1"/>
</dbReference>
<dbReference type="InterPro" id="IPR049163">
    <property type="entry name" value="Pif1-like_2B_dom"/>
</dbReference>
<dbReference type="Pfam" id="PF14214">
    <property type="entry name" value="Helitron_like_N"/>
    <property type="match status" value="1"/>
</dbReference>
<accession>A0A4S4KZN7</accession>
<dbReference type="AlphaFoldDB" id="A0A4S4KZN7"/>
<dbReference type="InterPro" id="IPR010285">
    <property type="entry name" value="DNA_helicase_pif1-like_DEAD"/>
</dbReference>
<dbReference type="CDD" id="cd18809">
    <property type="entry name" value="SF1_C_RecD"/>
    <property type="match status" value="1"/>
</dbReference>
<feature type="domain" description="DNA helicase Pif1-like 2B" evidence="4">
    <location>
        <begin position="785"/>
        <end position="828"/>
    </location>
</feature>
<gene>
    <name evidence="5" type="ORF">EW146_g10359</name>
</gene>
<keyword evidence="1" id="KW-0067">ATP-binding</keyword>
<comment type="cofactor">
    <cofactor evidence="1">
        <name>Mg(2+)</name>
        <dbReference type="ChEBI" id="CHEBI:18420"/>
    </cofactor>
</comment>
<dbReference type="InterPro" id="IPR025476">
    <property type="entry name" value="Helitron_helicase-like"/>
</dbReference>
<dbReference type="GO" id="GO:0006310">
    <property type="term" value="P:DNA recombination"/>
    <property type="evidence" value="ECO:0007669"/>
    <property type="project" value="UniProtKB-KW"/>
</dbReference>
<sequence>MAVARYYRKIDIFLTMTTNPNWEEIRRALLPGQKPADRPDLIARAFHLKRDALLHSILRNGIFGATVAHIYTIEFQKRGLPHMHLLIFFEDKYKLRSPADVDSVISAQWPDPDTHPLLFETVKNCMVHGPCGAANMPFKKRQQWMRMATPSTVGLTMDTAIIAMFDCHINVECAVNFASVKYVHKYIFKGHDRTTLEISDNDEIKQFIDARYISAAEAAWRIFHFNLHSEVPNVVRLQIHLPGHHMVNFNPADTIEQIMNVHALGAAAREKTYQEFPQSFVWNKKTKKWKIRERGFALGRMYFVPPTAGERFYLRTLLTVVRGPQSFDDLLTFNGVLHATFREACLARGLLADDGEWEQCLREASFMQTGTQLRHLFATILLHCAPTKPDVLWMSFRAQICDDLSHRLRARGLEDPTDDQIYDFGLFLLAKILDKSGKSLDRFPPMPLHEFDWDVSAENELIAQQLNYNLDAEATSAARRLSQLNTEQRLAYDRIISSVYNQQGRVFFLNGPAGTGKTFVYHAVCNRIRSEGWIVLCVASSGIAALLLPGGRTSHSTFMIPIEGLNETSICPIPKESKLADLIRQARLIVWDEVPMQHRFGPEAVNRTCQDLRDDVGPFGGITVVFGGDFQQILPVIPHGSREQTVSASLQSSPLWDQLDVLHLHRNMRLDTDPDAAEFASWLLDVGHGRALEDDLNIRLPDHMSTLNLKSLIDAIYPGIDSLQPPPPEYFLNRMILAARNDQVYGINQEVLQQLSGEEKVFLSADSIVEEEGADGPEANPYPIEFLHAINPASLPPSRLHVKLGCPLILLRNLDPACGMCNGSRMVLLRMSERVLEARLIGGDHDGNIVFIPRISLIPSSFSINYAFVLKRHQFPIRLAFAMTINKAQGQSVKYVGLDLRTAVFTHGQLYVALSRATSGRRIKVLLPDSVSESITPNIVYPEVLLD</sequence>
<organism evidence="5 6">
    <name type="scientific">Bondarzewia mesenterica</name>
    <dbReference type="NCBI Taxonomy" id="1095465"/>
    <lineage>
        <taxon>Eukaryota</taxon>
        <taxon>Fungi</taxon>
        <taxon>Dikarya</taxon>
        <taxon>Basidiomycota</taxon>
        <taxon>Agaricomycotina</taxon>
        <taxon>Agaricomycetes</taxon>
        <taxon>Russulales</taxon>
        <taxon>Bondarzewiaceae</taxon>
        <taxon>Bondarzewia</taxon>
    </lineage>
</organism>
<keyword evidence="6" id="KW-1185">Reference proteome</keyword>
<keyword evidence="1" id="KW-0547">Nucleotide-binding</keyword>
<proteinExistence type="inferred from homology"/>
<dbReference type="InterPro" id="IPR027417">
    <property type="entry name" value="P-loop_NTPase"/>
</dbReference>
<dbReference type="Gene3D" id="3.40.50.300">
    <property type="entry name" value="P-loop containing nucleotide triphosphate hydrolases"/>
    <property type="match status" value="1"/>
</dbReference>
<dbReference type="Proteomes" id="UP000310158">
    <property type="component" value="Unassembled WGS sequence"/>
</dbReference>
<dbReference type="EC" id="5.6.2.3" evidence="1"/>
<evidence type="ECO:0000259" key="3">
    <source>
        <dbReference type="Pfam" id="PF14214"/>
    </source>
</evidence>
<evidence type="ECO:0000259" key="4">
    <source>
        <dbReference type="Pfam" id="PF21530"/>
    </source>
</evidence>
<dbReference type="Pfam" id="PF05970">
    <property type="entry name" value="PIF1"/>
    <property type="match status" value="1"/>
</dbReference>
<evidence type="ECO:0000259" key="2">
    <source>
        <dbReference type="Pfam" id="PF05970"/>
    </source>
</evidence>
<dbReference type="GO" id="GO:0005524">
    <property type="term" value="F:ATP binding"/>
    <property type="evidence" value="ECO:0007669"/>
    <property type="project" value="UniProtKB-KW"/>
</dbReference>
<protein>
    <recommendedName>
        <fullName evidence="1">ATP-dependent DNA helicase</fullName>
        <ecNumber evidence="1">5.6.2.3</ecNumber>
    </recommendedName>
</protein>
<keyword evidence="1" id="KW-0233">DNA recombination</keyword>
<dbReference type="GO" id="GO:0006281">
    <property type="term" value="P:DNA repair"/>
    <property type="evidence" value="ECO:0007669"/>
    <property type="project" value="UniProtKB-KW"/>
</dbReference>
<dbReference type="SUPFAM" id="SSF52540">
    <property type="entry name" value="P-loop containing nucleoside triphosphate hydrolases"/>
    <property type="match status" value="2"/>
</dbReference>
<dbReference type="Pfam" id="PF21530">
    <property type="entry name" value="Pif1_2B_dom"/>
    <property type="match status" value="1"/>
</dbReference>
<dbReference type="GO" id="GO:0000723">
    <property type="term" value="P:telomere maintenance"/>
    <property type="evidence" value="ECO:0007669"/>
    <property type="project" value="InterPro"/>
</dbReference>
<name>A0A4S4KZN7_9AGAM</name>
<dbReference type="PANTHER" id="PTHR10492">
    <property type="match status" value="1"/>
</dbReference>
<comment type="catalytic activity">
    <reaction evidence="1">
        <text>ATP + H2O = ADP + phosphate + H(+)</text>
        <dbReference type="Rhea" id="RHEA:13065"/>
        <dbReference type="ChEBI" id="CHEBI:15377"/>
        <dbReference type="ChEBI" id="CHEBI:15378"/>
        <dbReference type="ChEBI" id="CHEBI:30616"/>
        <dbReference type="ChEBI" id="CHEBI:43474"/>
        <dbReference type="ChEBI" id="CHEBI:456216"/>
        <dbReference type="EC" id="5.6.2.3"/>
    </reaction>
</comment>
<feature type="domain" description="Helitron helicase-like" evidence="3">
    <location>
        <begin position="1"/>
        <end position="87"/>
    </location>
</feature>
<dbReference type="GO" id="GO:0043139">
    <property type="term" value="F:5'-3' DNA helicase activity"/>
    <property type="evidence" value="ECO:0007669"/>
    <property type="project" value="UniProtKB-EC"/>
</dbReference>
<keyword evidence="1" id="KW-0227">DNA damage</keyword>
<evidence type="ECO:0000313" key="6">
    <source>
        <dbReference type="Proteomes" id="UP000310158"/>
    </source>
</evidence>
<dbReference type="EMBL" id="SGPL01001283">
    <property type="protein sequence ID" value="THH03718.1"/>
    <property type="molecule type" value="Genomic_DNA"/>
</dbReference>
<keyword evidence="1" id="KW-0234">DNA repair</keyword>
<dbReference type="OrthoDB" id="3366231at2759"/>
<keyword evidence="1" id="KW-0378">Hydrolase</keyword>
<evidence type="ECO:0000313" key="5">
    <source>
        <dbReference type="EMBL" id="THH03718.1"/>
    </source>
</evidence>
<evidence type="ECO:0000256" key="1">
    <source>
        <dbReference type="RuleBase" id="RU363044"/>
    </source>
</evidence>
<comment type="caution">
    <text evidence="5">The sequence shown here is derived from an EMBL/GenBank/DDBJ whole genome shotgun (WGS) entry which is preliminary data.</text>
</comment>
<comment type="similarity">
    <text evidence="1">Belongs to the helicase family.</text>
</comment>